<sequence length="380" mass="41991">MRKLFTSESVGRGHPDKLCDQISDAILDAYLQLDPQAKVAIETMASGHKVLIAGEVKSDAKVYVLEIATQILKELNYFSPETSLEVDIRAQSPDINMGVEKQDEIGAGDQGLMFGFATNETKQFMPLAITLAHELVKEAESQRVSSQFKYAKADMKAQVTLDYTDPNKTVVDTILMSVQHSSKYNEVEFKQYIKDNIIKTVLDKYDLELPEKILINPTGQFVIGGPIGDTGLTGRKIIVDTYGGYARHGGGAFSGKDATKVDRSAAYAARWISKNVVAAKLADKIEIQIAYAIGVAKPVSIMIDTFNTAKVSEDLISQAIANVFDLTPKSIIESLDLLRPIYSKTAYFGHFGRDDLDLPWERLNKVDELLQEVEKLSKSN</sequence>
<dbReference type="Pfam" id="PF02773">
    <property type="entry name" value="S-AdoMet_synt_C"/>
    <property type="match status" value="1"/>
</dbReference>
<feature type="binding site" evidence="10">
    <location>
        <position position="229"/>
    </location>
    <ligand>
        <name>ATP</name>
        <dbReference type="ChEBI" id="CHEBI:30616"/>
        <note>ligand shared between two neighboring subunits</note>
    </ligand>
</feature>
<comment type="caution">
    <text evidence="10">Lacks conserved residue(s) required for the propagation of feature annotation.</text>
</comment>
<feature type="region of interest" description="Flexible loop" evidence="10">
    <location>
        <begin position="91"/>
        <end position="101"/>
    </location>
</feature>
<evidence type="ECO:0000256" key="1">
    <source>
        <dbReference type="ARBA" id="ARBA00005224"/>
    </source>
</evidence>
<evidence type="ECO:0000256" key="10">
    <source>
        <dbReference type="HAMAP-Rule" id="MF_00086"/>
    </source>
</evidence>
<comment type="similarity">
    <text evidence="2 10 12">Belongs to the AdoMet synthase family.</text>
</comment>
<feature type="binding site" description="in other chain" evidence="10">
    <location>
        <position position="91"/>
    </location>
    <ligand>
        <name>L-methionine</name>
        <dbReference type="ChEBI" id="CHEBI:57844"/>
        <note>ligand shared between two neighboring subunits</note>
    </ligand>
</feature>
<proteinExistence type="inferred from homology"/>
<dbReference type="InterPro" id="IPR022628">
    <property type="entry name" value="S-AdoMet_synt_N"/>
</dbReference>
<dbReference type="GO" id="GO:0000287">
    <property type="term" value="F:magnesium ion binding"/>
    <property type="evidence" value="ECO:0007669"/>
    <property type="project" value="UniProtKB-UniRule"/>
</dbReference>
<evidence type="ECO:0000259" key="14">
    <source>
        <dbReference type="Pfam" id="PF02772"/>
    </source>
</evidence>
<dbReference type="AlphaFoldDB" id="A0A4Y6I6I6"/>
<keyword evidence="5 10" id="KW-0479">Metal-binding</keyword>
<evidence type="ECO:0000256" key="7">
    <source>
        <dbReference type="ARBA" id="ARBA00022840"/>
    </source>
</evidence>
<evidence type="ECO:0000256" key="5">
    <source>
        <dbReference type="ARBA" id="ARBA00022723"/>
    </source>
</evidence>
<keyword evidence="10" id="KW-0963">Cytoplasm</keyword>
<feature type="binding site" description="in other chain" evidence="10">
    <location>
        <position position="14"/>
    </location>
    <ligand>
        <name>ATP</name>
        <dbReference type="ChEBI" id="CHEBI:30616"/>
        <note>ligand shared between two neighboring subunits</note>
    </ligand>
</feature>
<dbReference type="InterPro" id="IPR022636">
    <property type="entry name" value="S-AdoMet_synthetase_sfam"/>
</dbReference>
<feature type="domain" description="S-adenosylmethionine synthetase C-terminal" evidence="15">
    <location>
        <begin position="223"/>
        <end position="362"/>
    </location>
</feature>
<dbReference type="PROSITE" id="PS00376">
    <property type="entry name" value="ADOMET_SYNTHASE_1"/>
    <property type="match status" value="1"/>
</dbReference>
<dbReference type="Pfam" id="PF00438">
    <property type="entry name" value="S-AdoMet_synt_N"/>
    <property type="match status" value="1"/>
</dbReference>
<name>A0A4Y6I6I6_9MOLU</name>
<accession>A0A4Y6I6I6</accession>
<feature type="domain" description="S-adenosylmethionine synthetase N-terminal" evidence="13">
    <location>
        <begin position="3"/>
        <end position="87"/>
    </location>
</feature>
<gene>
    <name evidence="10" type="primary">metK</name>
    <name evidence="16" type="ORF">FIV53_01170</name>
</gene>
<dbReference type="GO" id="GO:0006730">
    <property type="term" value="P:one-carbon metabolic process"/>
    <property type="evidence" value="ECO:0007669"/>
    <property type="project" value="UniProtKB-KW"/>
</dbReference>
<dbReference type="GO" id="GO:0005737">
    <property type="term" value="C:cytoplasm"/>
    <property type="evidence" value="ECO:0007669"/>
    <property type="project" value="UniProtKB-SubCell"/>
</dbReference>
<feature type="binding site" description="in other chain" evidence="10">
    <location>
        <begin position="235"/>
        <end position="236"/>
    </location>
    <ligand>
        <name>ATP</name>
        <dbReference type="ChEBI" id="CHEBI:30616"/>
        <note>ligand shared between two neighboring subunits</note>
    </ligand>
</feature>
<evidence type="ECO:0000256" key="2">
    <source>
        <dbReference type="ARBA" id="ARBA00009685"/>
    </source>
</evidence>
<comment type="pathway">
    <text evidence="1 10">Amino-acid biosynthesis; S-adenosyl-L-methionine biosynthesis; S-adenosyl-L-methionine from L-methionine: step 1/1.</text>
</comment>
<keyword evidence="3 10" id="KW-0554">One-carbon metabolism</keyword>
<comment type="subunit">
    <text evidence="10">Homotetramer; dimer of dimers.</text>
</comment>
<keyword evidence="4 10" id="KW-0808">Transferase</keyword>
<dbReference type="InterPro" id="IPR002133">
    <property type="entry name" value="S-AdoMet_synthetase"/>
</dbReference>
<keyword evidence="6 10" id="KW-0547">Nucleotide-binding</keyword>
<dbReference type="InterPro" id="IPR022629">
    <property type="entry name" value="S-AdoMet_synt_central"/>
</dbReference>
<dbReference type="PIRSF" id="PIRSF000497">
    <property type="entry name" value="MAT"/>
    <property type="match status" value="1"/>
</dbReference>
<keyword evidence="7 10" id="KW-0067">ATP-binding</keyword>
<keyword evidence="9 10" id="KW-0630">Potassium</keyword>
<dbReference type="NCBIfam" id="TIGR01034">
    <property type="entry name" value="metK"/>
    <property type="match status" value="1"/>
</dbReference>
<dbReference type="GO" id="GO:0005524">
    <property type="term" value="F:ATP binding"/>
    <property type="evidence" value="ECO:0007669"/>
    <property type="project" value="UniProtKB-UniRule"/>
</dbReference>
<feature type="binding site" evidence="10">
    <location>
        <position position="42"/>
    </location>
    <ligand>
        <name>K(+)</name>
        <dbReference type="ChEBI" id="CHEBI:29103"/>
    </ligand>
</feature>
<feature type="binding site" description="in other chain" evidence="10">
    <location>
        <position position="260"/>
    </location>
    <ligand>
        <name>L-methionine</name>
        <dbReference type="ChEBI" id="CHEBI:57844"/>
        <note>ligand shared between two neighboring subunits</note>
    </ligand>
</feature>
<dbReference type="InterPro" id="IPR022631">
    <property type="entry name" value="ADOMET_SYNTHASE_CS"/>
</dbReference>
<reference evidence="16 17" key="1">
    <citation type="submission" date="2019-06" db="EMBL/GenBank/DDBJ databases">
        <title>Mycoplasma nasistruthionis sp. nov. str Ms03.</title>
        <authorList>
            <person name="Botes A."/>
        </authorList>
    </citation>
    <scope>NUCLEOTIDE SEQUENCE [LARGE SCALE GENOMIC DNA]</scope>
    <source>
        <strain evidence="16 17">Ms03</strain>
    </source>
</reference>
<feature type="binding site" evidence="10">
    <location>
        <position position="256"/>
    </location>
    <ligand>
        <name>ATP</name>
        <dbReference type="ChEBI" id="CHEBI:30616"/>
        <note>ligand shared between two neighboring subunits</note>
    </ligand>
</feature>
<dbReference type="Proteomes" id="UP000315201">
    <property type="component" value="Chromosome"/>
</dbReference>
<feature type="binding site" description="in other chain" evidence="10">
    <location>
        <position position="55"/>
    </location>
    <ligand>
        <name>L-methionine</name>
        <dbReference type="ChEBI" id="CHEBI:57844"/>
        <note>ligand shared between two neighboring subunits</note>
    </ligand>
</feature>
<protein>
    <recommendedName>
        <fullName evidence="10">S-adenosylmethionine synthase</fullName>
        <shortName evidence="10">AdoMet synthase</shortName>
        <ecNumber evidence="10">2.5.1.6</ecNumber>
    </recommendedName>
    <alternativeName>
        <fullName evidence="10">MAT</fullName>
    </alternativeName>
    <alternativeName>
        <fullName evidence="10">Methionine adenosyltransferase</fullName>
    </alternativeName>
</protein>
<evidence type="ECO:0000313" key="17">
    <source>
        <dbReference type="Proteomes" id="UP000315201"/>
    </source>
</evidence>
<dbReference type="HAMAP" id="MF_00086">
    <property type="entry name" value="S_AdoMet_synth1"/>
    <property type="match status" value="1"/>
</dbReference>
<evidence type="ECO:0000256" key="4">
    <source>
        <dbReference type="ARBA" id="ARBA00022679"/>
    </source>
</evidence>
<feature type="binding site" description="in other chain" evidence="10">
    <location>
        <begin position="154"/>
        <end position="156"/>
    </location>
    <ligand>
        <name>ATP</name>
        <dbReference type="ChEBI" id="CHEBI:30616"/>
        <note>ligand shared between two neighboring subunits</note>
    </ligand>
</feature>
<organism evidence="16 17">
    <name type="scientific">Mycoplasma nasistruthionis</name>
    <dbReference type="NCBI Taxonomy" id="353852"/>
    <lineage>
        <taxon>Bacteria</taxon>
        <taxon>Bacillati</taxon>
        <taxon>Mycoplasmatota</taxon>
        <taxon>Mollicutes</taxon>
        <taxon>Mycoplasmataceae</taxon>
        <taxon>Mycoplasma</taxon>
    </lineage>
</organism>
<evidence type="ECO:0000259" key="15">
    <source>
        <dbReference type="Pfam" id="PF02773"/>
    </source>
</evidence>
<feature type="binding site" evidence="10">
    <location>
        <position position="252"/>
    </location>
    <ligand>
        <name>ATP</name>
        <dbReference type="ChEBI" id="CHEBI:30616"/>
        <note>ligand shared between two neighboring subunits</note>
    </ligand>
</feature>
<dbReference type="PROSITE" id="PS00377">
    <property type="entry name" value="ADOMET_SYNTHASE_2"/>
    <property type="match status" value="1"/>
</dbReference>
<evidence type="ECO:0000256" key="8">
    <source>
        <dbReference type="ARBA" id="ARBA00022842"/>
    </source>
</evidence>
<dbReference type="Gene3D" id="3.30.300.10">
    <property type="match status" value="3"/>
</dbReference>
<feature type="binding site" evidence="10">
    <location>
        <position position="229"/>
    </location>
    <ligand>
        <name>L-methionine</name>
        <dbReference type="ChEBI" id="CHEBI:57844"/>
        <note>ligand shared between two neighboring subunits</note>
    </ligand>
</feature>
<dbReference type="Pfam" id="PF02772">
    <property type="entry name" value="S-AdoMet_synt_M"/>
    <property type="match status" value="1"/>
</dbReference>
<dbReference type="EC" id="2.5.1.6" evidence="10"/>
<comment type="catalytic activity">
    <reaction evidence="10">
        <text>L-methionine + ATP + H2O = S-adenosyl-L-methionine + phosphate + diphosphate</text>
        <dbReference type="Rhea" id="RHEA:21080"/>
        <dbReference type="ChEBI" id="CHEBI:15377"/>
        <dbReference type="ChEBI" id="CHEBI:30616"/>
        <dbReference type="ChEBI" id="CHEBI:33019"/>
        <dbReference type="ChEBI" id="CHEBI:43474"/>
        <dbReference type="ChEBI" id="CHEBI:57844"/>
        <dbReference type="ChEBI" id="CHEBI:59789"/>
        <dbReference type="EC" id="2.5.1.6"/>
    </reaction>
</comment>
<evidence type="ECO:0000256" key="3">
    <source>
        <dbReference type="ARBA" id="ARBA00022563"/>
    </source>
</evidence>
<dbReference type="EMBL" id="CP041147">
    <property type="protein sequence ID" value="QDF64920.1"/>
    <property type="molecule type" value="Genomic_DNA"/>
</dbReference>
<dbReference type="InterPro" id="IPR022630">
    <property type="entry name" value="S-AdoMet_synt_C"/>
</dbReference>
<comment type="cofactor">
    <cofactor evidence="10">
        <name>Mg(2+)</name>
        <dbReference type="ChEBI" id="CHEBI:18420"/>
    </cofactor>
    <text evidence="10">Binds 2 divalent ions per subunit.</text>
</comment>
<evidence type="ECO:0000256" key="9">
    <source>
        <dbReference type="ARBA" id="ARBA00022958"/>
    </source>
</evidence>
<dbReference type="UniPathway" id="UPA00315">
    <property type="reaction ID" value="UER00080"/>
</dbReference>
<comment type="cofactor">
    <cofactor evidence="10">
        <name>K(+)</name>
        <dbReference type="ChEBI" id="CHEBI:29103"/>
    </cofactor>
    <text evidence="10">Binds 1 potassium ion per subunit.</text>
</comment>
<dbReference type="RefSeq" id="WP_208664953.1">
    <property type="nucleotide sequence ID" value="NZ_CP041147.1"/>
</dbReference>
<evidence type="ECO:0000259" key="13">
    <source>
        <dbReference type="Pfam" id="PF00438"/>
    </source>
</evidence>
<evidence type="ECO:0000256" key="11">
    <source>
        <dbReference type="RuleBase" id="RU000542"/>
    </source>
</evidence>
<keyword evidence="8 10" id="KW-0460">Magnesium</keyword>
<dbReference type="CDD" id="cd18079">
    <property type="entry name" value="S-AdoMet_synt"/>
    <property type="match status" value="1"/>
</dbReference>
<keyword evidence="17" id="KW-1185">Reference proteome</keyword>
<comment type="function">
    <text evidence="10">Catalyzes the formation of S-adenosylmethionine (AdoMet) from methionine and ATP. The overall synthetic reaction is composed of two sequential steps, AdoMet formation and the subsequent tripolyphosphate hydrolysis which occurs prior to release of AdoMet from the enzyme.</text>
</comment>
<evidence type="ECO:0000256" key="12">
    <source>
        <dbReference type="RuleBase" id="RU004462"/>
    </source>
</evidence>
<evidence type="ECO:0000313" key="16">
    <source>
        <dbReference type="EMBL" id="QDF64920.1"/>
    </source>
</evidence>
<dbReference type="GO" id="GO:0006556">
    <property type="term" value="P:S-adenosylmethionine biosynthetic process"/>
    <property type="evidence" value="ECO:0007669"/>
    <property type="project" value="UniProtKB-UniRule"/>
</dbReference>
<dbReference type="PANTHER" id="PTHR11964">
    <property type="entry name" value="S-ADENOSYLMETHIONINE SYNTHETASE"/>
    <property type="match status" value="1"/>
</dbReference>
<dbReference type="GO" id="GO:0004478">
    <property type="term" value="F:methionine adenosyltransferase activity"/>
    <property type="evidence" value="ECO:0007669"/>
    <property type="project" value="UniProtKB-UniRule"/>
</dbReference>
<feature type="domain" description="S-adenosylmethionine synthetase central" evidence="14">
    <location>
        <begin position="104"/>
        <end position="221"/>
    </location>
</feature>
<dbReference type="SUPFAM" id="SSF55973">
    <property type="entry name" value="S-adenosylmethionine synthetase"/>
    <property type="match status" value="3"/>
</dbReference>
<evidence type="ECO:0000256" key="6">
    <source>
        <dbReference type="ARBA" id="ARBA00022741"/>
    </source>
</evidence>
<comment type="subcellular location">
    <subcellularLocation>
        <location evidence="10 11">Cytoplasm</location>
    </subcellularLocation>
</comment>
<feature type="binding site" evidence="10">
    <location>
        <position position="16"/>
    </location>
    <ligand>
        <name>Mg(2+)</name>
        <dbReference type="ChEBI" id="CHEBI:18420"/>
    </ligand>
</feature>